<dbReference type="EMBL" id="MU839840">
    <property type="protein sequence ID" value="KAK1752019.1"/>
    <property type="molecule type" value="Genomic_DNA"/>
</dbReference>
<evidence type="ECO:0000256" key="1">
    <source>
        <dbReference type="SAM" id="MobiDB-lite"/>
    </source>
</evidence>
<comment type="caution">
    <text evidence="2">The sequence shown here is derived from an EMBL/GenBank/DDBJ whole genome shotgun (WGS) entry which is preliminary data.</text>
</comment>
<evidence type="ECO:0000313" key="2">
    <source>
        <dbReference type="EMBL" id="KAK1752019.1"/>
    </source>
</evidence>
<feature type="region of interest" description="Disordered" evidence="1">
    <location>
        <begin position="158"/>
        <end position="188"/>
    </location>
</feature>
<keyword evidence="3" id="KW-1185">Reference proteome</keyword>
<feature type="compositionally biased region" description="Low complexity" evidence="1">
    <location>
        <begin position="236"/>
        <end position="250"/>
    </location>
</feature>
<reference evidence="2" key="1">
    <citation type="submission" date="2023-06" db="EMBL/GenBank/DDBJ databases">
        <title>Genome-scale phylogeny and comparative genomics of the fungal order Sordariales.</title>
        <authorList>
            <consortium name="Lawrence Berkeley National Laboratory"/>
            <person name="Hensen N."/>
            <person name="Bonometti L."/>
            <person name="Westerberg I."/>
            <person name="Brannstrom I.O."/>
            <person name="Guillou S."/>
            <person name="Cros-Aarteil S."/>
            <person name="Calhoun S."/>
            <person name="Haridas S."/>
            <person name="Kuo A."/>
            <person name="Mondo S."/>
            <person name="Pangilinan J."/>
            <person name="Riley R."/>
            <person name="Labutti K."/>
            <person name="Andreopoulos B."/>
            <person name="Lipzen A."/>
            <person name="Chen C."/>
            <person name="Yanf M."/>
            <person name="Daum C."/>
            <person name="Ng V."/>
            <person name="Clum A."/>
            <person name="Steindorff A."/>
            <person name="Ohm R."/>
            <person name="Martin F."/>
            <person name="Silar P."/>
            <person name="Natvig D."/>
            <person name="Lalanne C."/>
            <person name="Gautier V."/>
            <person name="Ament-Velasquez S.L."/>
            <person name="Kruys A."/>
            <person name="Hutchinson M.I."/>
            <person name="Powell A.J."/>
            <person name="Barry K."/>
            <person name="Miller A.N."/>
            <person name="Grigoriev I.V."/>
            <person name="Debuchy R."/>
            <person name="Gladieux P."/>
            <person name="Thoren M.H."/>
            <person name="Johannesson H."/>
        </authorList>
    </citation>
    <scope>NUCLEOTIDE SEQUENCE</scope>
    <source>
        <strain evidence="2">PSN4</strain>
    </source>
</reference>
<feature type="region of interest" description="Disordered" evidence="1">
    <location>
        <begin position="236"/>
        <end position="293"/>
    </location>
</feature>
<feature type="compositionally biased region" description="Basic and acidic residues" evidence="1">
    <location>
        <begin position="158"/>
        <end position="172"/>
    </location>
</feature>
<organism evidence="2 3">
    <name type="scientific">Echria macrotheca</name>
    <dbReference type="NCBI Taxonomy" id="438768"/>
    <lineage>
        <taxon>Eukaryota</taxon>
        <taxon>Fungi</taxon>
        <taxon>Dikarya</taxon>
        <taxon>Ascomycota</taxon>
        <taxon>Pezizomycotina</taxon>
        <taxon>Sordariomycetes</taxon>
        <taxon>Sordariomycetidae</taxon>
        <taxon>Sordariales</taxon>
        <taxon>Schizotheciaceae</taxon>
        <taxon>Echria</taxon>
    </lineage>
</organism>
<name>A0AAJ0B5E8_9PEZI</name>
<feature type="region of interest" description="Disordered" evidence="1">
    <location>
        <begin position="94"/>
        <end position="113"/>
    </location>
</feature>
<dbReference type="Proteomes" id="UP001239445">
    <property type="component" value="Unassembled WGS sequence"/>
</dbReference>
<dbReference type="AlphaFoldDB" id="A0AAJ0B5E8"/>
<feature type="compositionally biased region" description="Low complexity" evidence="1">
    <location>
        <begin position="94"/>
        <end position="106"/>
    </location>
</feature>
<sequence>MAQHRYNLRSNPIGRPGSASSRPEIVPRPSSRLGLLRGRRRRNSNPYFRRRRPSNPFDDTDAPSAPPADLFERIPRFDLYGPHNCGRHVHRCSSSTFTVPDSSSSSSDDEGGLEMNVRRCSRCCALTQRAVVAARTAIDSSEYVRRGIYMDREQAMKLHEQHQREEEELRQAEEEETDTDDDGESCPRSTFFAAAASATQGDGEEDDDEQDDLRRSWDRSFQNTGFYRTARPIIVSSDSDSSSSSSSYSSSEDETAPTAADIRARRKQRRRAAARSRSRSPAQRPKFSQTIHTSLRRIFNPTTTPFAASTTPPPDFPKTVEGYMTSIMHRVSLTCCNQDMDLGRFASCLPPLVALEFWLTMQYLRDDPAQRRVCAWPDCGALIPSCCMWILLDRGWSHAEYRWHCVCCGGNSMPSSDGRRGMEVYWGPLGPQFPWFGEEWLCTERPVKVLLPAR</sequence>
<feature type="compositionally biased region" description="Acidic residues" evidence="1">
    <location>
        <begin position="173"/>
        <end position="184"/>
    </location>
</feature>
<protein>
    <submittedName>
        <fullName evidence="2">Uncharacterized protein</fullName>
    </submittedName>
</protein>
<evidence type="ECO:0000313" key="3">
    <source>
        <dbReference type="Proteomes" id="UP001239445"/>
    </source>
</evidence>
<feature type="compositionally biased region" description="Basic residues" evidence="1">
    <location>
        <begin position="264"/>
        <end position="278"/>
    </location>
</feature>
<proteinExistence type="predicted"/>
<feature type="region of interest" description="Disordered" evidence="1">
    <location>
        <begin position="1"/>
        <end position="69"/>
    </location>
</feature>
<accession>A0AAJ0B5E8</accession>
<feature type="compositionally biased region" description="Low complexity" evidence="1">
    <location>
        <begin position="27"/>
        <end position="36"/>
    </location>
</feature>
<feature type="compositionally biased region" description="Basic residues" evidence="1">
    <location>
        <begin position="37"/>
        <end position="53"/>
    </location>
</feature>
<gene>
    <name evidence="2" type="ORF">QBC47DRAFT_363623</name>
</gene>